<reference evidence="8 9" key="1">
    <citation type="submission" date="2019-04" db="EMBL/GenBank/DDBJ databases">
        <title>Draft genome sequences of Streptomyces avermitilis NBRC 14893.</title>
        <authorList>
            <person name="Komaki H."/>
            <person name="Tamura T."/>
            <person name="Hosoyama A."/>
        </authorList>
    </citation>
    <scope>NUCLEOTIDE SEQUENCE [LARGE SCALE GENOMIC DNA]</scope>
    <source>
        <strain evidence="8 9">NBRC 14893</strain>
    </source>
</reference>
<dbReference type="GO" id="GO:0006465">
    <property type="term" value="P:signal peptide processing"/>
    <property type="evidence" value="ECO:0007669"/>
    <property type="project" value="InterPro"/>
</dbReference>
<keyword evidence="6" id="KW-1133">Transmembrane helix</keyword>
<dbReference type="InterPro" id="IPR015797">
    <property type="entry name" value="NUDIX_hydrolase-like_dom_sf"/>
</dbReference>
<evidence type="ECO:0000256" key="3">
    <source>
        <dbReference type="ARBA" id="ARBA00009370"/>
    </source>
</evidence>
<feature type="domain" description="Nudix hydrolase" evidence="7">
    <location>
        <begin position="282"/>
        <end position="419"/>
    </location>
</feature>
<dbReference type="EMBL" id="BJHX01000001">
    <property type="protein sequence ID" value="GDY62467.1"/>
    <property type="molecule type" value="Genomic_DNA"/>
</dbReference>
<feature type="active site" evidence="5">
    <location>
        <position position="50"/>
    </location>
</feature>
<comment type="similarity">
    <text evidence="3 6">Belongs to the peptidase S26 family.</text>
</comment>
<dbReference type="InterPro" id="IPR020084">
    <property type="entry name" value="NUDIX_hydrolase_CS"/>
</dbReference>
<evidence type="ECO:0000313" key="9">
    <source>
        <dbReference type="Proteomes" id="UP000302139"/>
    </source>
</evidence>
<evidence type="ECO:0000256" key="4">
    <source>
        <dbReference type="ARBA" id="ARBA00022801"/>
    </source>
</evidence>
<dbReference type="CDD" id="cd04685">
    <property type="entry name" value="NUDIX_Hydrolase"/>
    <property type="match status" value="1"/>
</dbReference>
<accession>A0A4D4LWD8</accession>
<evidence type="ECO:0000256" key="2">
    <source>
        <dbReference type="ARBA" id="ARBA00005582"/>
    </source>
</evidence>
<dbReference type="InterPro" id="IPR020476">
    <property type="entry name" value="Nudix_hydrolase"/>
</dbReference>
<evidence type="ECO:0000256" key="5">
    <source>
        <dbReference type="PIRSR" id="PIRSR600223-1"/>
    </source>
</evidence>
<evidence type="ECO:0000313" key="8">
    <source>
        <dbReference type="EMBL" id="GDY62467.1"/>
    </source>
</evidence>
<dbReference type="CDD" id="cd06530">
    <property type="entry name" value="S26_SPase_I"/>
    <property type="match status" value="1"/>
</dbReference>
<dbReference type="GO" id="GO:0004252">
    <property type="term" value="F:serine-type endopeptidase activity"/>
    <property type="evidence" value="ECO:0007669"/>
    <property type="project" value="InterPro"/>
</dbReference>
<sequence>MSRTGRTDEGHGRLGSTLSGLAVALGCVLFLGGFAWGAVVYRPYTVPTPSMSPTIVAGDRVLAQRVDGGDIKRGDVVVFKQKSWGDMLMVKRVVAVGGDTVGCCTGGKLTVNGKQIQEPYLPKGQAAEVRTIPTVTVPKDRLFLLGDERSGSLDSTAHLTEAFDGTVARSGVKARVDAVVWPMNGMLERPTGFEALGSLSSPGPLRLVVAAIVGGRCWSWAVRRTARSRIGRAAGAAGRGWSPPVPAEASSHDAYESYAPYASYESGAGAAGEGVEDSYKGGLRKVARVVLLDPQERILLLHGHEPDDPADNWWFTPGGGLEGDESREEAALRELAEETGITDVELGPVLWRRRCSFPFAGRRWDQDEWYYLARTTQTATAAAGLTELERRSVAGARWWTCQELTEAHETVYPTRSPSC</sequence>
<dbReference type="PROSITE" id="PS51462">
    <property type="entry name" value="NUDIX"/>
    <property type="match status" value="1"/>
</dbReference>
<dbReference type="PROSITE" id="PS51257">
    <property type="entry name" value="PROKAR_LIPOPROTEIN"/>
    <property type="match status" value="1"/>
</dbReference>
<dbReference type="Pfam" id="PF10502">
    <property type="entry name" value="Peptidase_S26"/>
    <property type="match status" value="1"/>
</dbReference>
<comment type="catalytic activity">
    <reaction evidence="6">
        <text>Cleavage of hydrophobic, N-terminal signal or leader sequences from secreted and periplasmic proteins.</text>
        <dbReference type="EC" id="3.4.21.89"/>
    </reaction>
</comment>
<dbReference type="Gene3D" id="3.90.79.10">
    <property type="entry name" value="Nucleoside Triphosphate Pyrophosphohydrolase"/>
    <property type="match status" value="1"/>
</dbReference>
<keyword evidence="6" id="KW-0645">Protease</keyword>
<dbReference type="SUPFAM" id="SSF51306">
    <property type="entry name" value="LexA/Signal peptidase"/>
    <property type="match status" value="1"/>
</dbReference>
<dbReference type="Gene3D" id="2.10.109.10">
    <property type="entry name" value="Umud Fragment, subunit A"/>
    <property type="match status" value="1"/>
</dbReference>
<comment type="similarity">
    <text evidence="2">Belongs to the Nudix hydrolase family.</text>
</comment>
<dbReference type="InterPro" id="IPR019533">
    <property type="entry name" value="Peptidase_S26"/>
</dbReference>
<dbReference type="AlphaFoldDB" id="A0A4D4LWD8"/>
<name>A0A4D4LWD8_STRAX</name>
<dbReference type="PROSITE" id="PS00893">
    <property type="entry name" value="NUDIX_BOX"/>
    <property type="match status" value="1"/>
</dbReference>
<evidence type="ECO:0000259" key="7">
    <source>
        <dbReference type="PROSITE" id="PS51462"/>
    </source>
</evidence>
<feature type="active site" evidence="5">
    <location>
        <position position="91"/>
    </location>
</feature>
<dbReference type="SUPFAM" id="SSF55811">
    <property type="entry name" value="Nudix"/>
    <property type="match status" value="1"/>
</dbReference>
<dbReference type="PRINTS" id="PR00727">
    <property type="entry name" value="LEADERPTASE"/>
</dbReference>
<organism evidence="8 9">
    <name type="scientific">Streptomyces avermitilis</name>
    <dbReference type="NCBI Taxonomy" id="33903"/>
    <lineage>
        <taxon>Bacteria</taxon>
        <taxon>Bacillati</taxon>
        <taxon>Actinomycetota</taxon>
        <taxon>Actinomycetes</taxon>
        <taxon>Kitasatosporales</taxon>
        <taxon>Streptomycetaceae</taxon>
        <taxon>Streptomyces</taxon>
    </lineage>
</organism>
<dbReference type="InterPro" id="IPR000086">
    <property type="entry name" value="NUDIX_hydrolase_dom"/>
</dbReference>
<keyword evidence="6" id="KW-0472">Membrane</keyword>
<dbReference type="PANTHER" id="PTHR43390:SF1">
    <property type="entry name" value="CHLOROPLAST PROCESSING PEPTIDASE"/>
    <property type="match status" value="1"/>
</dbReference>
<dbReference type="PANTHER" id="PTHR43390">
    <property type="entry name" value="SIGNAL PEPTIDASE I"/>
    <property type="match status" value="1"/>
</dbReference>
<proteinExistence type="inferred from homology"/>
<dbReference type="InterPro" id="IPR000223">
    <property type="entry name" value="Pept_S26A_signal_pept_1"/>
</dbReference>
<evidence type="ECO:0000256" key="6">
    <source>
        <dbReference type="RuleBase" id="RU362042"/>
    </source>
</evidence>
<dbReference type="NCBIfam" id="TIGR02227">
    <property type="entry name" value="sigpep_I_bact"/>
    <property type="match status" value="1"/>
</dbReference>
<protein>
    <recommendedName>
        <fullName evidence="6">Signal peptidase I</fullName>
        <ecNumber evidence="6">3.4.21.89</ecNumber>
    </recommendedName>
</protein>
<comment type="subcellular location">
    <subcellularLocation>
        <location evidence="1">Cell membrane</location>
        <topology evidence="1">Single-pass type II membrane protein</topology>
    </subcellularLocation>
    <subcellularLocation>
        <location evidence="6">Membrane</location>
        <topology evidence="6">Single-pass type II membrane protein</topology>
    </subcellularLocation>
</comment>
<dbReference type="Proteomes" id="UP000302139">
    <property type="component" value="Unassembled WGS sequence"/>
</dbReference>
<dbReference type="PRINTS" id="PR00502">
    <property type="entry name" value="NUDIXFAMILY"/>
</dbReference>
<evidence type="ECO:0000256" key="1">
    <source>
        <dbReference type="ARBA" id="ARBA00004401"/>
    </source>
</evidence>
<keyword evidence="4 6" id="KW-0378">Hydrolase</keyword>
<dbReference type="GO" id="GO:0005886">
    <property type="term" value="C:plasma membrane"/>
    <property type="evidence" value="ECO:0007669"/>
    <property type="project" value="UniProtKB-SubCell"/>
</dbReference>
<dbReference type="EC" id="3.4.21.89" evidence="6"/>
<gene>
    <name evidence="8" type="ORF">SAV14893_018600</name>
</gene>
<feature type="transmembrane region" description="Helical" evidence="6">
    <location>
        <begin position="21"/>
        <end position="41"/>
    </location>
</feature>
<dbReference type="InterPro" id="IPR036286">
    <property type="entry name" value="LexA/Signal_pep-like_sf"/>
</dbReference>
<keyword evidence="6" id="KW-0812">Transmembrane</keyword>
<dbReference type="Pfam" id="PF00293">
    <property type="entry name" value="NUDIX"/>
    <property type="match status" value="1"/>
</dbReference>
<comment type="caution">
    <text evidence="8">The sequence shown here is derived from an EMBL/GenBank/DDBJ whole genome shotgun (WGS) entry which is preliminary data.</text>
</comment>
<dbReference type="GO" id="GO:0009003">
    <property type="term" value="F:signal peptidase activity"/>
    <property type="evidence" value="ECO:0007669"/>
    <property type="project" value="UniProtKB-EC"/>
</dbReference>